<feature type="transmembrane region" description="Helical" evidence="1">
    <location>
        <begin position="26"/>
        <end position="47"/>
    </location>
</feature>
<sequence>MRKSTASNWIDLASPGVHGDDGADLLLLKSGVIFVLCLILASVVIFCGDSQNENSNPHIGGSCSGGGGGSGGDGGNGGGSCGGGCGGSGAAGGVELTLYLYTFKA</sequence>
<keyword evidence="3" id="KW-1185">Reference proteome</keyword>
<dbReference type="AlphaFoldDB" id="A0ABD3IJH9"/>
<comment type="caution">
    <text evidence="2">The sequence shown here is derived from an EMBL/GenBank/DDBJ whole genome shotgun (WGS) entry which is preliminary data.</text>
</comment>
<keyword evidence="1" id="KW-0472">Membrane</keyword>
<dbReference type="EMBL" id="JBJKBG010000011">
    <property type="protein sequence ID" value="KAL3715125.1"/>
    <property type="molecule type" value="Genomic_DNA"/>
</dbReference>
<dbReference type="Proteomes" id="UP001634007">
    <property type="component" value="Unassembled WGS sequence"/>
</dbReference>
<keyword evidence="1" id="KW-1133">Transmembrane helix</keyword>
<evidence type="ECO:0000256" key="1">
    <source>
        <dbReference type="SAM" id="Phobius"/>
    </source>
</evidence>
<protein>
    <submittedName>
        <fullName evidence="2">Uncharacterized protein</fullName>
    </submittedName>
</protein>
<reference evidence="2 3" key="1">
    <citation type="submission" date="2024-11" db="EMBL/GenBank/DDBJ databases">
        <title>Chromosome-level genome assembly of Eucalyptus globulus Labill. provides insights into its genome evolution.</title>
        <authorList>
            <person name="Li X."/>
        </authorList>
    </citation>
    <scope>NUCLEOTIDE SEQUENCE [LARGE SCALE GENOMIC DNA]</scope>
    <source>
        <strain evidence="2">CL2024</strain>
        <tissue evidence="2">Fresh tender leaves</tissue>
    </source>
</reference>
<evidence type="ECO:0000313" key="2">
    <source>
        <dbReference type="EMBL" id="KAL3715125.1"/>
    </source>
</evidence>
<organism evidence="2 3">
    <name type="scientific">Eucalyptus globulus</name>
    <name type="common">Tasmanian blue gum</name>
    <dbReference type="NCBI Taxonomy" id="34317"/>
    <lineage>
        <taxon>Eukaryota</taxon>
        <taxon>Viridiplantae</taxon>
        <taxon>Streptophyta</taxon>
        <taxon>Embryophyta</taxon>
        <taxon>Tracheophyta</taxon>
        <taxon>Spermatophyta</taxon>
        <taxon>Magnoliopsida</taxon>
        <taxon>eudicotyledons</taxon>
        <taxon>Gunneridae</taxon>
        <taxon>Pentapetalae</taxon>
        <taxon>rosids</taxon>
        <taxon>malvids</taxon>
        <taxon>Myrtales</taxon>
        <taxon>Myrtaceae</taxon>
        <taxon>Myrtoideae</taxon>
        <taxon>Eucalypteae</taxon>
        <taxon>Eucalyptus</taxon>
    </lineage>
</organism>
<evidence type="ECO:0000313" key="3">
    <source>
        <dbReference type="Proteomes" id="UP001634007"/>
    </source>
</evidence>
<accession>A0ABD3IJH9</accession>
<keyword evidence="1" id="KW-0812">Transmembrane</keyword>
<name>A0ABD3IJH9_EUCGL</name>
<proteinExistence type="predicted"/>
<gene>
    <name evidence="2" type="ORF">ACJRO7_006938</name>
</gene>